<dbReference type="AlphaFoldDB" id="A0A653BKI8"/>
<organism evidence="1 2">
    <name type="scientific">Callosobruchus maculatus</name>
    <name type="common">Southern cowpea weevil</name>
    <name type="synonym">Pulse bruchid</name>
    <dbReference type="NCBI Taxonomy" id="64391"/>
    <lineage>
        <taxon>Eukaryota</taxon>
        <taxon>Metazoa</taxon>
        <taxon>Ecdysozoa</taxon>
        <taxon>Arthropoda</taxon>
        <taxon>Hexapoda</taxon>
        <taxon>Insecta</taxon>
        <taxon>Pterygota</taxon>
        <taxon>Neoptera</taxon>
        <taxon>Endopterygota</taxon>
        <taxon>Coleoptera</taxon>
        <taxon>Polyphaga</taxon>
        <taxon>Cucujiformia</taxon>
        <taxon>Chrysomeloidea</taxon>
        <taxon>Chrysomelidae</taxon>
        <taxon>Bruchinae</taxon>
        <taxon>Bruchini</taxon>
        <taxon>Callosobruchus</taxon>
    </lineage>
</organism>
<protein>
    <submittedName>
        <fullName evidence="1">Uncharacterized protein</fullName>
    </submittedName>
</protein>
<evidence type="ECO:0000313" key="2">
    <source>
        <dbReference type="Proteomes" id="UP000410492"/>
    </source>
</evidence>
<gene>
    <name evidence="1" type="ORF">CALMAC_LOCUS1402</name>
</gene>
<reference evidence="1 2" key="1">
    <citation type="submission" date="2019-01" db="EMBL/GenBank/DDBJ databases">
        <authorList>
            <person name="Sayadi A."/>
        </authorList>
    </citation>
    <scope>NUCLEOTIDE SEQUENCE [LARGE SCALE GENOMIC DNA]</scope>
</reference>
<dbReference type="OrthoDB" id="10338938at2759"/>
<dbReference type="Proteomes" id="UP000410492">
    <property type="component" value="Unassembled WGS sequence"/>
</dbReference>
<keyword evidence="2" id="KW-1185">Reference proteome</keyword>
<sequence>MFETVCRLNSSCAGILRRDSSVRCLANGCDFFIIYWKTRE</sequence>
<accession>A0A653BKI8</accession>
<dbReference type="EMBL" id="CAACVG010001656">
    <property type="protein sequence ID" value="VEN35496.1"/>
    <property type="molecule type" value="Genomic_DNA"/>
</dbReference>
<name>A0A653BKI8_CALMS</name>
<proteinExistence type="predicted"/>
<evidence type="ECO:0000313" key="1">
    <source>
        <dbReference type="EMBL" id="VEN35496.1"/>
    </source>
</evidence>